<evidence type="ECO:0000313" key="3">
    <source>
        <dbReference type="Proteomes" id="UP001189429"/>
    </source>
</evidence>
<name>A0ABN9QPH1_9DINO</name>
<comment type="caution">
    <text evidence="2">The sequence shown here is derived from an EMBL/GenBank/DDBJ whole genome shotgun (WGS) entry which is preliminary data.</text>
</comment>
<dbReference type="Proteomes" id="UP001189429">
    <property type="component" value="Unassembled WGS sequence"/>
</dbReference>
<feature type="compositionally biased region" description="Basic and acidic residues" evidence="1">
    <location>
        <begin position="1"/>
        <end position="22"/>
    </location>
</feature>
<accession>A0ABN9QPH1</accession>
<organism evidence="2 3">
    <name type="scientific">Prorocentrum cordatum</name>
    <dbReference type="NCBI Taxonomy" id="2364126"/>
    <lineage>
        <taxon>Eukaryota</taxon>
        <taxon>Sar</taxon>
        <taxon>Alveolata</taxon>
        <taxon>Dinophyceae</taxon>
        <taxon>Prorocentrales</taxon>
        <taxon>Prorocentraceae</taxon>
        <taxon>Prorocentrum</taxon>
    </lineage>
</organism>
<reference evidence="2" key="1">
    <citation type="submission" date="2023-10" db="EMBL/GenBank/DDBJ databases">
        <authorList>
            <person name="Chen Y."/>
            <person name="Shah S."/>
            <person name="Dougan E. K."/>
            <person name="Thang M."/>
            <person name="Chan C."/>
        </authorList>
    </citation>
    <scope>NUCLEOTIDE SEQUENCE [LARGE SCALE GENOMIC DNA]</scope>
</reference>
<proteinExistence type="predicted"/>
<feature type="non-terminal residue" evidence="2">
    <location>
        <position position="1"/>
    </location>
</feature>
<dbReference type="EMBL" id="CAUYUJ010003805">
    <property type="protein sequence ID" value="CAK0806924.1"/>
    <property type="molecule type" value="Genomic_DNA"/>
</dbReference>
<evidence type="ECO:0000313" key="2">
    <source>
        <dbReference type="EMBL" id="CAK0806924.1"/>
    </source>
</evidence>
<feature type="non-terminal residue" evidence="2">
    <location>
        <position position="144"/>
    </location>
</feature>
<feature type="region of interest" description="Disordered" evidence="1">
    <location>
        <begin position="1"/>
        <end position="58"/>
    </location>
</feature>
<gene>
    <name evidence="2" type="ORF">PCOR1329_LOCUS12974</name>
</gene>
<sequence>EDPPAEKPAPKAEPSAKRRSEPEAGPPTFEREENDPQEPSSPSDACRPSYTATKAGQRQAEEMLKSYACFGPADVLNMPHDPSLRWRPQEMSATGGFRSSAAFDKASVSARKVCKLTYHRVLSPPPIYRHFLEKTLDPIDADRK</sequence>
<protein>
    <submittedName>
        <fullName evidence="2">Uncharacterized protein</fullName>
    </submittedName>
</protein>
<keyword evidence="3" id="KW-1185">Reference proteome</keyword>
<evidence type="ECO:0000256" key="1">
    <source>
        <dbReference type="SAM" id="MobiDB-lite"/>
    </source>
</evidence>